<keyword evidence="1 2" id="KW-0456">Lyase</keyword>
<dbReference type="InterPro" id="IPR008948">
    <property type="entry name" value="L-Aspartase-like"/>
</dbReference>
<dbReference type="Proteomes" id="UP001321481">
    <property type="component" value="Unassembled WGS sequence"/>
</dbReference>
<comment type="caution">
    <text evidence="2">The sequence shown here is derived from an EMBL/GenBank/DDBJ whole genome shotgun (WGS) entry which is preliminary data.</text>
</comment>
<dbReference type="Pfam" id="PF00221">
    <property type="entry name" value="Lyase_aromatic"/>
    <property type="match status" value="1"/>
</dbReference>
<protein>
    <submittedName>
        <fullName evidence="2">Aromatic amino acid lyase</fullName>
    </submittedName>
</protein>
<dbReference type="InterPro" id="IPR024083">
    <property type="entry name" value="Fumarase/histidase_N"/>
</dbReference>
<dbReference type="Gene3D" id="1.10.275.10">
    <property type="entry name" value="Fumarase/aspartase (N-terminal domain)"/>
    <property type="match status" value="1"/>
</dbReference>
<dbReference type="RefSeq" id="WP_283715020.1">
    <property type="nucleotide sequence ID" value="NZ_JASJND010000002.1"/>
</dbReference>
<dbReference type="EMBL" id="JASJND010000002">
    <property type="protein sequence ID" value="MDJ1113605.1"/>
    <property type="molecule type" value="Genomic_DNA"/>
</dbReference>
<dbReference type="GO" id="GO:0016829">
    <property type="term" value="F:lyase activity"/>
    <property type="evidence" value="ECO:0007669"/>
    <property type="project" value="UniProtKB-KW"/>
</dbReference>
<evidence type="ECO:0000256" key="1">
    <source>
        <dbReference type="ARBA" id="ARBA00023239"/>
    </source>
</evidence>
<keyword evidence="3" id="KW-1185">Reference proteome</keyword>
<evidence type="ECO:0000313" key="2">
    <source>
        <dbReference type="EMBL" id="MDJ1113605.1"/>
    </source>
</evidence>
<proteinExistence type="predicted"/>
<evidence type="ECO:0000313" key="3">
    <source>
        <dbReference type="Proteomes" id="UP001321481"/>
    </source>
</evidence>
<dbReference type="Gene3D" id="1.20.200.10">
    <property type="entry name" value="Fumarase/aspartase (Central domain)"/>
    <property type="match status" value="1"/>
</dbReference>
<sequence>MSALDDVLLASIHGEEPQTWRDAEERISGDRDAVLRLVEHGATVYGFTTRVGPFDAVHGRSLDDHLLKDHLVGAKISVPRSFFRLLSATKAAQLSVGGSGISLETYRRIIHSSITEREGDVSGAWLASYGAADVVPGSWWLRELLLSERHSMSSGDFICSVSGSFVSTSIGIVALLKAHRLLARFLVLVPTIDRQVPLRSSHAGEARVRELLDTESTATRVQAAISMRDVSPVVSLGVQTIGELEQALESRLSHQSANPLIVAEPEARAVSQNSYLDFQLTHRLSATLSMLHLIGHHVQRLLDHDLGLHPQPELVQGPKVAQSILERSRALLSAPSFVSPQSGGVEDMYDMSLEIGVRVLLMCAQVEQCIELYEPRSQTHRSMDAMQSALGGVAARVDDVMDFASQWSAALRAGWGAV</sequence>
<organism evidence="2 3">
    <name type="scientific">Microbacterium dauci</name>
    <dbReference type="NCBI Taxonomy" id="3048008"/>
    <lineage>
        <taxon>Bacteria</taxon>
        <taxon>Bacillati</taxon>
        <taxon>Actinomycetota</taxon>
        <taxon>Actinomycetes</taxon>
        <taxon>Micrococcales</taxon>
        <taxon>Microbacteriaceae</taxon>
        <taxon>Microbacterium</taxon>
    </lineage>
</organism>
<name>A0ABT6ZBR8_9MICO</name>
<gene>
    <name evidence="2" type="ORF">QNI14_03985</name>
</gene>
<dbReference type="InterPro" id="IPR001106">
    <property type="entry name" value="Aromatic_Lyase"/>
</dbReference>
<dbReference type="SUPFAM" id="SSF48557">
    <property type="entry name" value="L-aspartase-like"/>
    <property type="match status" value="1"/>
</dbReference>
<accession>A0ABT6ZBR8</accession>
<reference evidence="2 3" key="1">
    <citation type="submission" date="2023-05" db="EMBL/GenBank/DDBJ databases">
        <title>Microbacterium dauci sp.nov., Isolated from Carrot Rhizosphere Soil.</title>
        <authorList>
            <person name="Xiao Z."/>
            <person name="Zheng J."/>
        </authorList>
    </citation>
    <scope>NUCLEOTIDE SEQUENCE [LARGE SCALE GENOMIC DNA]</scope>
    <source>
        <strain evidence="2 3">LX3-4</strain>
    </source>
</reference>